<name>A0A7W9TZR7_9BURK</name>
<evidence type="ECO:0000313" key="2">
    <source>
        <dbReference type="EMBL" id="MBB6104407.1"/>
    </source>
</evidence>
<keyword evidence="1" id="KW-1133">Transmembrane helix</keyword>
<keyword evidence="3" id="KW-1185">Reference proteome</keyword>
<feature type="transmembrane region" description="Helical" evidence="1">
    <location>
        <begin position="12"/>
        <end position="31"/>
    </location>
</feature>
<evidence type="ECO:0008006" key="4">
    <source>
        <dbReference type="Google" id="ProtNLM"/>
    </source>
</evidence>
<proteinExistence type="predicted"/>
<accession>A0A7W9TZR7</accession>
<protein>
    <recommendedName>
        <fullName evidence="4">DUF3304 domain-containing protein</fullName>
    </recommendedName>
</protein>
<gene>
    <name evidence="2" type="ORF">F4827_004266</name>
</gene>
<dbReference type="AlphaFoldDB" id="A0A7W9TZR7"/>
<dbReference type="EMBL" id="JACHBW010000012">
    <property type="protein sequence ID" value="MBB6104407.1"/>
    <property type="molecule type" value="Genomic_DNA"/>
</dbReference>
<reference evidence="2 3" key="1">
    <citation type="submission" date="2020-08" db="EMBL/GenBank/DDBJ databases">
        <title>Above-ground endophytic microbial communities from plants in different locations in the United States.</title>
        <authorList>
            <person name="Frank C."/>
        </authorList>
    </citation>
    <scope>NUCLEOTIDE SEQUENCE [LARGE SCALE GENOMIC DNA]</scope>
    <source>
        <strain evidence="2 3">WP4_2_2</strain>
    </source>
</reference>
<sequence length="154" mass="16795">MEIELREIKTMTLLRVAAKIFALIMFSIALASCEEKSDAMGLDVTGYNHTDKDIGFYSVNGQGGSFVARHGQGGSACCVSIPEKYVPGMMVTLRWGGEEIGKEQKRVVSVPPYTADTAGHIAVHFLKNGDIEVFVTMYYPENPNYPLKGSAAKL</sequence>
<keyword evidence="1" id="KW-0472">Membrane</keyword>
<keyword evidence="1" id="KW-0812">Transmembrane</keyword>
<dbReference type="InterPro" id="IPR021733">
    <property type="entry name" value="DUF3304"/>
</dbReference>
<comment type="caution">
    <text evidence="2">The sequence shown here is derived from an EMBL/GenBank/DDBJ whole genome shotgun (WGS) entry which is preliminary data.</text>
</comment>
<evidence type="ECO:0000256" key="1">
    <source>
        <dbReference type="SAM" id="Phobius"/>
    </source>
</evidence>
<organism evidence="2 3">
    <name type="scientific">Paraburkholderia bannensis</name>
    <dbReference type="NCBI Taxonomy" id="765414"/>
    <lineage>
        <taxon>Bacteria</taxon>
        <taxon>Pseudomonadati</taxon>
        <taxon>Pseudomonadota</taxon>
        <taxon>Betaproteobacteria</taxon>
        <taxon>Burkholderiales</taxon>
        <taxon>Burkholderiaceae</taxon>
        <taxon>Paraburkholderia</taxon>
    </lineage>
</organism>
<dbReference type="PROSITE" id="PS51257">
    <property type="entry name" value="PROKAR_LIPOPROTEIN"/>
    <property type="match status" value="1"/>
</dbReference>
<evidence type="ECO:0000313" key="3">
    <source>
        <dbReference type="Proteomes" id="UP000571554"/>
    </source>
</evidence>
<dbReference type="RefSeq" id="WP_260175339.1">
    <property type="nucleotide sequence ID" value="NZ_JACHBW010000012.1"/>
</dbReference>
<dbReference type="Proteomes" id="UP000571554">
    <property type="component" value="Unassembled WGS sequence"/>
</dbReference>
<dbReference type="Pfam" id="PF11745">
    <property type="entry name" value="DUF3304"/>
    <property type="match status" value="1"/>
</dbReference>